<evidence type="ECO:0000313" key="7">
    <source>
        <dbReference type="Proteomes" id="UP000700248"/>
    </source>
</evidence>
<evidence type="ECO:0000256" key="2">
    <source>
        <dbReference type="SAM" id="MobiDB-lite"/>
    </source>
</evidence>
<dbReference type="EMBL" id="DYTQ01000047">
    <property type="protein sequence ID" value="HJH23689.1"/>
    <property type="molecule type" value="Genomic_DNA"/>
</dbReference>
<evidence type="ECO:0000259" key="4">
    <source>
        <dbReference type="PROSITE" id="PS50914"/>
    </source>
</evidence>
<protein>
    <submittedName>
        <fullName evidence="5">BON domain-containing protein</fullName>
    </submittedName>
    <submittedName>
        <fullName evidence="6">Osmotically-inducible protein OsmY</fullName>
    </submittedName>
</protein>
<keyword evidence="8" id="KW-1185">Reference proteome</keyword>
<reference evidence="6 8" key="1">
    <citation type="submission" date="2020-03" db="EMBL/GenBank/DDBJ databases">
        <title>Genomic Encyclopedia of Type Strains, Phase IV (KMG-IV): sequencing the most valuable type-strain genomes for metagenomic binning, comparative biology and taxonomic classification.</title>
        <authorList>
            <person name="Goeker M."/>
        </authorList>
    </citation>
    <scope>NUCLEOTIDE SEQUENCE [LARGE SCALE GENOMIC DNA]</scope>
    <source>
        <strain evidence="6 8">DSM 26613</strain>
    </source>
</reference>
<dbReference type="Proteomes" id="UP000700248">
    <property type="component" value="Unassembled WGS sequence"/>
</dbReference>
<dbReference type="EMBL" id="JAATIZ010000002">
    <property type="protein sequence ID" value="NJB65012.1"/>
    <property type="molecule type" value="Genomic_DNA"/>
</dbReference>
<comment type="caution">
    <text evidence="5">The sequence shown here is derived from an EMBL/GenBank/DDBJ whole genome shotgun (WGS) entry which is preliminary data.</text>
</comment>
<dbReference type="PROSITE" id="PS50914">
    <property type="entry name" value="BON"/>
    <property type="match status" value="2"/>
</dbReference>
<dbReference type="AlphaFoldDB" id="A0A9D3AB03"/>
<dbReference type="Gene3D" id="3.30.1340.30">
    <property type="match status" value="2"/>
</dbReference>
<evidence type="ECO:0000313" key="5">
    <source>
        <dbReference type="EMBL" id="HJH23689.1"/>
    </source>
</evidence>
<dbReference type="PANTHER" id="PTHR34606">
    <property type="entry name" value="BON DOMAIN-CONTAINING PROTEIN"/>
    <property type="match status" value="1"/>
</dbReference>
<feature type="region of interest" description="Disordered" evidence="2">
    <location>
        <begin position="210"/>
        <end position="239"/>
    </location>
</feature>
<keyword evidence="1 3" id="KW-0732">Signal</keyword>
<sequence length="239" mass="25148">MFLNALPRSLRYVTQLTALSLVVVQLSACAPLVLGGAAATTAVVATDRRTAGEQVDDKTIGVKASVEANQILGDRPGRVNGSSYGGQLLLLGDVPTPEDSQKIEAAVKKIDSVKEVINRLRVGAPTELSVRTNDSWITTKVTTALINAQDVPSRTISVSTERGIVYLQGRVTQAEGERAAKAASTVSGVTQVVKLFEYVSAERVLLPQSANEANASVTPEPSTPNPSPSPNAPEVFTIN</sequence>
<accession>A0A9D3AB03</accession>
<feature type="signal peptide" evidence="3">
    <location>
        <begin position="1"/>
        <end position="30"/>
    </location>
</feature>
<dbReference type="Pfam" id="PF04972">
    <property type="entry name" value="BON"/>
    <property type="match status" value="2"/>
</dbReference>
<dbReference type="Proteomes" id="UP000783934">
    <property type="component" value="Unassembled WGS sequence"/>
</dbReference>
<dbReference type="PANTHER" id="PTHR34606:SF4">
    <property type="entry name" value="OUTER MEMBRANE LIPOPROTEIN DOLP"/>
    <property type="match status" value="1"/>
</dbReference>
<feature type="compositionally biased region" description="Pro residues" evidence="2">
    <location>
        <begin position="221"/>
        <end position="231"/>
    </location>
</feature>
<proteinExistence type="predicted"/>
<evidence type="ECO:0000313" key="8">
    <source>
        <dbReference type="Proteomes" id="UP000783934"/>
    </source>
</evidence>
<dbReference type="SMART" id="SM00749">
    <property type="entry name" value="BON"/>
    <property type="match status" value="2"/>
</dbReference>
<organism evidence="5 7">
    <name type="scientific">Paenalcaligenes hominis</name>
    <dbReference type="NCBI Taxonomy" id="643674"/>
    <lineage>
        <taxon>Bacteria</taxon>
        <taxon>Pseudomonadati</taxon>
        <taxon>Pseudomonadota</taxon>
        <taxon>Betaproteobacteria</taxon>
        <taxon>Burkholderiales</taxon>
        <taxon>Alcaligenaceae</taxon>
        <taxon>Paenalcaligenes</taxon>
    </lineage>
</organism>
<gene>
    <name evidence="6" type="ORF">GGR41_001241</name>
    <name evidence="5" type="ORF">K8U84_03950</name>
</gene>
<reference evidence="5" key="3">
    <citation type="submission" date="2021-09" db="EMBL/GenBank/DDBJ databases">
        <authorList>
            <person name="Gilroy R."/>
        </authorList>
    </citation>
    <scope>NUCLEOTIDE SEQUENCE</scope>
    <source>
        <strain evidence="5">CHK175-13533</strain>
    </source>
</reference>
<feature type="domain" description="BON" evidence="4">
    <location>
        <begin position="133"/>
        <end position="200"/>
    </location>
</feature>
<name>A0A9D3AB03_9BURK</name>
<evidence type="ECO:0000256" key="1">
    <source>
        <dbReference type="ARBA" id="ARBA00022729"/>
    </source>
</evidence>
<feature type="chain" id="PRO_5038679851" evidence="3">
    <location>
        <begin position="31"/>
        <end position="239"/>
    </location>
</feature>
<evidence type="ECO:0000313" key="6">
    <source>
        <dbReference type="EMBL" id="NJB65012.1"/>
    </source>
</evidence>
<dbReference type="InterPro" id="IPR007055">
    <property type="entry name" value="BON_dom"/>
</dbReference>
<dbReference type="RefSeq" id="WP_167661091.1">
    <property type="nucleotide sequence ID" value="NZ_BMCQ01000001.1"/>
</dbReference>
<feature type="domain" description="BON" evidence="4">
    <location>
        <begin position="56"/>
        <end position="124"/>
    </location>
</feature>
<evidence type="ECO:0000256" key="3">
    <source>
        <dbReference type="SAM" id="SignalP"/>
    </source>
</evidence>
<dbReference type="InterPro" id="IPR014004">
    <property type="entry name" value="Transpt-assoc_nodulatn_dom_bac"/>
</dbReference>
<reference evidence="5" key="2">
    <citation type="journal article" date="2021" name="PeerJ">
        <title>Extensive microbial diversity within the chicken gut microbiome revealed by metagenomics and culture.</title>
        <authorList>
            <person name="Gilroy R."/>
            <person name="Ravi A."/>
            <person name="Getino M."/>
            <person name="Pursley I."/>
            <person name="Horton D.L."/>
            <person name="Alikhan N.F."/>
            <person name="Baker D."/>
            <person name="Gharbi K."/>
            <person name="Hall N."/>
            <person name="Watson M."/>
            <person name="Adriaenssens E.M."/>
            <person name="Foster-Nyarko E."/>
            <person name="Jarju S."/>
            <person name="Secka A."/>
            <person name="Antonio M."/>
            <person name="Oren A."/>
            <person name="Chaudhuri R.R."/>
            <person name="La Ragione R."/>
            <person name="Hildebrand F."/>
            <person name="Pallen M.J."/>
        </authorList>
    </citation>
    <scope>NUCLEOTIDE SEQUENCE</scope>
    <source>
        <strain evidence="5">CHK175-13533</strain>
    </source>
</reference>
<dbReference type="InterPro" id="IPR051686">
    <property type="entry name" value="Lipoprotein_DolP"/>
</dbReference>